<dbReference type="Gene3D" id="3.40.720.10">
    <property type="entry name" value="Alkaline Phosphatase, subunit A"/>
    <property type="match status" value="1"/>
</dbReference>
<comment type="cofactor">
    <cofactor evidence="4">
        <name>Zn(2+)</name>
        <dbReference type="ChEBI" id="CHEBI:29105"/>
    </cofactor>
    <text evidence="4">Binds 2 Zn(2+) ions.</text>
</comment>
<dbReference type="GO" id="GO:0004035">
    <property type="term" value="F:alkaline phosphatase activity"/>
    <property type="evidence" value="ECO:0007669"/>
    <property type="project" value="UniProtKB-EC"/>
</dbReference>
<keyword evidence="4" id="KW-0479">Metal-binding</keyword>
<dbReference type="OMA" id="EWLARTW"/>
<feature type="active site" description="Phosphoserine intermediate" evidence="3">
    <location>
        <position position="115"/>
    </location>
</feature>
<evidence type="ECO:0000313" key="6">
    <source>
        <dbReference type="Ensembl" id="ENSPMAP00000005552.1"/>
    </source>
</evidence>
<keyword evidence="2" id="KW-0597">Phosphoprotein</keyword>
<reference evidence="6" key="2">
    <citation type="submission" date="2025-09" db="UniProtKB">
        <authorList>
            <consortium name="Ensembl"/>
        </authorList>
    </citation>
    <scope>IDENTIFICATION</scope>
</reference>
<feature type="binding site" evidence="4">
    <location>
        <position position="333"/>
    </location>
    <ligand>
        <name>Mg(2+)</name>
        <dbReference type="ChEBI" id="CHEBI:18420"/>
    </ligand>
</feature>
<sequence length="334" mass="36790">FNSDNQLLHRLEVQCTVHASDIVIIIAVVEDAAYWQQIGITALNQALLTQPIVRTAKNIILFIGDGMSLSTVNAARILKGQMAGHTGEESHLSFEDFPHTALLKTYCVDRQVPESACTATALLCGIKSNANTIGVSHSVQFEDCGTMSPQTQADSILKLAAQAGKTTGLISTARVTHATPAPLYGHSPSRAWEHHVPAPARDLGCQDLATQLLQHSEHIQVILGGGRSNFFPSSVKDPEYPETHVGKRQDGRNLVHEWLARTWGKKSDYVWTKKDFENINPEDTNYLLGLFEPGHMGWAPSHLERNDPSLAEMVEKSLKILQKNKHGFFLFVEG</sequence>
<dbReference type="InterPro" id="IPR001952">
    <property type="entry name" value="Alkaline_phosphatase"/>
</dbReference>
<comment type="similarity">
    <text evidence="5">Belongs to the alkaline phosphatase family.</text>
</comment>
<dbReference type="InterPro" id="IPR017850">
    <property type="entry name" value="Alkaline_phosphatase_core_sf"/>
</dbReference>
<keyword evidence="4" id="KW-0460">Magnesium</keyword>
<organism evidence="6">
    <name type="scientific">Petromyzon marinus</name>
    <name type="common">Sea lamprey</name>
    <dbReference type="NCBI Taxonomy" id="7757"/>
    <lineage>
        <taxon>Eukaryota</taxon>
        <taxon>Metazoa</taxon>
        <taxon>Chordata</taxon>
        <taxon>Craniata</taxon>
        <taxon>Vertebrata</taxon>
        <taxon>Cyclostomata</taxon>
        <taxon>Hyperoartia</taxon>
        <taxon>Petromyzontiformes</taxon>
        <taxon>Petromyzontidae</taxon>
        <taxon>Petromyzon</taxon>
    </lineage>
</organism>
<accession>S4RK19</accession>
<dbReference type="EC" id="3.1.3.1" evidence="1"/>
<feature type="binding site" evidence="4">
    <location>
        <position position="65"/>
    </location>
    <ligand>
        <name>Mg(2+)</name>
        <dbReference type="ChEBI" id="CHEBI:18420"/>
    </ligand>
</feature>
<comment type="cofactor">
    <cofactor evidence="4">
        <name>Mg(2+)</name>
        <dbReference type="ChEBI" id="CHEBI:18420"/>
    </cofactor>
    <text evidence="4">Binds 1 Mg(2+) ion.</text>
</comment>
<name>S4RK19_PETMA</name>
<dbReference type="Pfam" id="PF00245">
    <property type="entry name" value="Alk_phosphatase"/>
    <property type="match status" value="1"/>
</dbReference>
<dbReference type="PANTHER" id="PTHR11596">
    <property type="entry name" value="ALKALINE PHOSPHATASE"/>
    <property type="match status" value="1"/>
</dbReference>
<dbReference type="GO" id="GO:0046872">
    <property type="term" value="F:metal ion binding"/>
    <property type="evidence" value="ECO:0007669"/>
    <property type="project" value="UniProtKB-KW"/>
</dbReference>
<dbReference type="SMART" id="SM00098">
    <property type="entry name" value="alkPPc"/>
    <property type="match status" value="1"/>
</dbReference>
<dbReference type="PANTHER" id="PTHR11596:SF5">
    <property type="entry name" value="ALKALINE PHOSPHATASE"/>
    <property type="match status" value="1"/>
</dbReference>
<dbReference type="SUPFAM" id="SSF53649">
    <property type="entry name" value="Alkaline phosphatase-like"/>
    <property type="match status" value="1"/>
</dbReference>
<dbReference type="PRINTS" id="PR00113">
    <property type="entry name" value="ALKPHPHTASE"/>
</dbReference>
<evidence type="ECO:0000256" key="4">
    <source>
        <dbReference type="PIRSR" id="PIRSR601952-2"/>
    </source>
</evidence>
<feature type="binding site" evidence="4">
    <location>
        <position position="179"/>
    </location>
    <ligand>
        <name>Mg(2+)</name>
        <dbReference type="ChEBI" id="CHEBI:18420"/>
    </ligand>
</feature>
<evidence type="ECO:0000256" key="2">
    <source>
        <dbReference type="ARBA" id="ARBA00022553"/>
    </source>
</evidence>
<evidence type="ECO:0000256" key="1">
    <source>
        <dbReference type="ARBA" id="ARBA00012647"/>
    </source>
</evidence>
<feature type="binding site" evidence="4">
    <location>
        <position position="65"/>
    </location>
    <ligand>
        <name>Zn(2+)</name>
        <dbReference type="ChEBI" id="CHEBI:29105"/>
        <label>2</label>
    </ligand>
</feature>
<feature type="binding site" evidence="4">
    <location>
        <position position="177"/>
    </location>
    <ligand>
        <name>Mg(2+)</name>
        <dbReference type="ChEBI" id="CHEBI:18420"/>
    </ligand>
</feature>
<keyword evidence="4" id="KW-0862">Zinc</keyword>
<evidence type="ECO:0000256" key="5">
    <source>
        <dbReference type="RuleBase" id="RU003946"/>
    </source>
</evidence>
<dbReference type="CDD" id="cd16012">
    <property type="entry name" value="ALP"/>
    <property type="match status" value="1"/>
</dbReference>
<dbReference type="Ensembl" id="ENSPMAT00000005573.1">
    <property type="protein sequence ID" value="ENSPMAP00000005552.1"/>
    <property type="gene ID" value="ENSPMAG00000005040.1"/>
</dbReference>
<protein>
    <recommendedName>
        <fullName evidence="1">alkaline phosphatase</fullName>
        <ecNumber evidence="1">3.1.3.1</ecNumber>
    </recommendedName>
</protein>
<dbReference type="STRING" id="7757.ENSPMAP00000005552"/>
<dbReference type="AlphaFoldDB" id="S4RK19"/>
<reference evidence="6" key="1">
    <citation type="submission" date="2025-08" db="UniProtKB">
        <authorList>
            <consortium name="Ensembl"/>
        </authorList>
    </citation>
    <scope>IDENTIFICATION</scope>
</reference>
<proteinExistence type="inferred from homology"/>
<evidence type="ECO:0000256" key="3">
    <source>
        <dbReference type="PIRSR" id="PIRSR601952-1"/>
    </source>
</evidence>
<dbReference type="GeneTree" id="ENSGT00950000183063"/>